<evidence type="ECO:0000256" key="1">
    <source>
        <dbReference type="SAM" id="MobiDB-lite"/>
    </source>
</evidence>
<accession>A0A836H8C3</accession>
<feature type="region of interest" description="Disordered" evidence="1">
    <location>
        <begin position="104"/>
        <end position="133"/>
    </location>
</feature>
<name>A0A836H8C3_9TRYP</name>
<evidence type="ECO:0000313" key="3">
    <source>
        <dbReference type="Proteomes" id="UP000673552"/>
    </source>
</evidence>
<keyword evidence="3" id="KW-1185">Reference proteome</keyword>
<sequence>MKATVGAPAAAAVPADAKCLNASRRLTGCVDLRTYRYLEEVWASALRQAEAAVLASPHTGRSDAPEATHAMEADRVRGEEAAGGDMAGQTKFSSTCEGDDLQWSPLPHAPVPRSGFSAHPLPPPAAAATGGPMPSATGTQTWMQVEAQPNLKRNAYTAHRGVAWVVR</sequence>
<dbReference type="OrthoDB" id="273716at2759"/>
<dbReference type="GeneID" id="92513684"/>
<dbReference type="Proteomes" id="UP000673552">
    <property type="component" value="Unassembled WGS sequence"/>
</dbReference>
<dbReference type="KEGG" id="lmat:92513684"/>
<organism evidence="2 3">
    <name type="scientific">Leishmania martiniquensis</name>
    <dbReference type="NCBI Taxonomy" id="1580590"/>
    <lineage>
        <taxon>Eukaryota</taxon>
        <taxon>Discoba</taxon>
        <taxon>Euglenozoa</taxon>
        <taxon>Kinetoplastea</taxon>
        <taxon>Metakinetoplastina</taxon>
        <taxon>Trypanosomatida</taxon>
        <taxon>Trypanosomatidae</taxon>
        <taxon>Leishmaniinae</taxon>
        <taxon>Leishmania</taxon>
    </lineage>
</organism>
<dbReference type="RefSeq" id="XP_067176540.1">
    <property type="nucleotide sequence ID" value="XM_067321172.1"/>
</dbReference>
<proteinExistence type="predicted"/>
<dbReference type="EMBL" id="JAFEUZ010000030">
    <property type="protein sequence ID" value="KAG5472240.1"/>
    <property type="molecule type" value="Genomic_DNA"/>
</dbReference>
<comment type="caution">
    <text evidence="2">The sequence shown here is derived from an EMBL/GenBank/DDBJ whole genome shotgun (WGS) entry which is preliminary data.</text>
</comment>
<evidence type="ECO:0000313" key="2">
    <source>
        <dbReference type="EMBL" id="KAG5472240.1"/>
    </source>
</evidence>
<dbReference type="AlphaFoldDB" id="A0A836H8C3"/>
<protein>
    <submittedName>
        <fullName evidence="2">Uncharacterized protein</fullName>
    </submittedName>
</protein>
<reference evidence="3" key="2">
    <citation type="journal article" date="2021" name="Sci. Data">
        <title>Chromosome-scale genome sequencing, assembly and annotation of six genomes from subfamily Leishmaniinae.</title>
        <authorList>
            <person name="Almutairi H."/>
            <person name="Urbaniak M.D."/>
            <person name="Bates M.D."/>
            <person name="Jariyapan N."/>
            <person name="Kwakye-Nuako G."/>
            <person name="Thomaz Soccol V."/>
            <person name="Al-Salem W.S."/>
            <person name="Dillon R.J."/>
            <person name="Bates P.A."/>
            <person name="Gatherer D."/>
        </authorList>
    </citation>
    <scope>NUCLEOTIDE SEQUENCE [LARGE SCALE GENOMIC DNA]</scope>
</reference>
<reference evidence="3" key="1">
    <citation type="journal article" date="2021" name="Microbiol. Resour. Announc.">
        <title>LGAAP: Leishmaniinae Genome Assembly and Annotation Pipeline.</title>
        <authorList>
            <person name="Almutairi H."/>
            <person name="Urbaniak M.D."/>
            <person name="Bates M.D."/>
            <person name="Jariyapan N."/>
            <person name="Kwakye-Nuako G."/>
            <person name="Thomaz-Soccol V."/>
            <person name="Al-Salem W.S."/>
            <person name="Dillon R.J."/>
            <person name="Bates P.A."/>
            <person name="Gatherer D."/>
        </authorList>
    </citation>
    <scope>NUCLEOTIDE SEQUENCE [LARGE SCALE GENOMIC DNA]</scope>
</reference>
<gene>
    <name evidence="2" type="ORF">LSCM1_03638</name>
</gene>